<gene>
    <name evidence="1" type="primary">25</name>
    <name evidence="1" type="ORF">PBI_FLOOF_25</name>
</gene>
<dbReference type="EMBL" id="MH271298">
    <property type="protein sequence ID" value="AWY04862.1"/>
    <property type="molecule type" value="Genomic_DNA"/>
</dbReference>
<evidence type="ECO:0000313" key="2">
    <source>
        <dbReference type="Proteomes" id="UP000251585"/>
    </source>
</evidence>
<evidence type="ECO:0000313" key="1">
    <source>
        <dbReference type="EMBL" id="AWY04862.1"/>
    </source>
</evidence>
<accession>A0A2Z4Q425</accession>
<protein>
    <submittedName>
        <fullName evidence="1">Uncharacterized protein</fullName>
    </submittedName>
</protein>
<proteinExistence type="predicted"/>
<keyword evidence="2" id="KW-1185">Reference proteome</keyword>
<sequence length="200" mass="21702">MRYCAHMSTSASPSVEVLLKQAADGFRDYMKSEGAARTLAAKSTAEALVDARPLFQARDGSPDLLGRSSDYRNFVTQAQDEAGVPRDDRASVQAAIRYHVSPLLRERYAEEVEALGLSAGSSVERGRRRKERDARVVAVFAGGSELSDIHDVELVANLARLGVSRVSGWPSGATPQQKRRIREEFENLAGAVAGALDRLS</sequence>
<reference evidence="2" key="1">
    <citation type="submission" date="2018-04" db="EMBL/GenBank/DDBJ databases">
        <authorList>
            <person name="Go L.Y."/>
            <person name="Mitchell J.A."/>
        </authorList>
    </citation>
    <scope>NUCLEOTIDE SEQUENCE [LARGE SCALE GENOMIC DNA]</scope>
</reference>
<organism evidence="1 2">
    <name type="scientific">Microbacterium phage Floof</name>
    <dbReference type="NCBI Taxonomy" id="2201433"/>
    <lineage>
        <taxon>Viruses</taxon>
        <taxon>Duplodnaviria</taxon>
        <taxon>Heunggongvirae</taxon>
        <taxon>Uroviricota</taxon>
        <taxon>Caudoviricetes</taxon>
        <taxon>Casidaviridae</taxon>
        <taxon>Percivalvirus</taxon>
        <taxon>Percivalvirus floof</taxon>
    </lineage>
</organism>
<name>A0A2Z4Q425_9CAUD</name>
<dbReference type="Proteomes" id="UP000251585">
    <property type="component" value="Segment"/>
</dbReference>